<protein>
    <submittedName>
        <fullName evidence="2">Uncharacterized protein</fullName>
    </submittedName>
</protein>
<evidence type="ECO:0000256" key="1">
    <source>
        <dbReference type="SAM" id="MobiDB-lite"/>
    </source>
</evidence>
<dbReference type="Proteomes" id="UP001497644">
    <property type="component" value="Chromosome 12"/>
</dbReference>
<dbReference type="EMBL" id="OZ034835">
    <property type="protein sequence ID" value="CAL1676956.1"/>
    <property type="molecule type" value="Genomic_DNA"/>
</dbReference>
<accession>A0AAV2N9Z4</accession>
<dbReference type="AlphaFoldDB" id="A0AAV2N9Z4"/>
<feature type="region of interest" description="Disordered" evidence="1">
    <location>
        <begin position="1"/>
        <end position="26"/>
    </location>
</feature>
<sequence length="137" mass="15049">MHRMRAALRRRRNRCSRLSPTTTTTTTSTCLVTNDRATGIYLSDAATRLIGGKYGGDVSPREADVQTADVSTSGDYTRNRRTVEGPSVTPEEGSFLAVCLRVNTPSQTLASGAIIDLRADGRFRFFGISRNIDKVKY</sequence>
<evidence type="ECO:0000313" key="3">
    <source>
        <dbReference type="Proteomes" id="UP001497644"/>
    </source>
</evidence>
<keyword evidence="3" id="KW-1185">Reference proteome</keyword>
<gene>
    <name evidence="2" type="ORF">LPLAT_LOCUS3051</name>
</gene>
<reference evidence="2" key="1">
    <citation type="submission" date="2024-04" db="EMBL/GenBank/DDBJ databases">
        <authorList>
            <consortium name="Molecular Ecology Group"/>
        </authorList>
    </citation>
    <scope>NUCLEOTIDE SEQUENCE</scope>
</reference>
<organism evidence="2 3">
    <name type="scientific">Lasius platythorax</name>
    <dbReference type="NCBI Taxonomy" id="488582"/>
    <lineage>
        <taxon>Eukaryota</taxon>
        <taxon>Metazoa</taxon>
        <taxon>Ecdysozoa</taxon>
        <taxon>Arthropoda</taxon>
        <taxon>Hexapoda</taxon>
        <taxon>Insecta</taxon>
        <taxon>Pterygota</taxon>
        <taxon>Neoptera</taxon>
        <taxon>Endopterygota</taxon>
        <taxon>Hymenoptera</taxon>
        <taxon>Apocrita</taxon>
        <taxon>Aculeata</taxon>
        <taxon>Formicoidea</taxon>
        <taxon>Formicidae</taxon>
        <taxon>Formicinae</taxon>
        <taxon>Lasius</taxon>
        <taxon>Lasius</taxon>
    </lineage>
</organism>
<feature type="compositionally biased region" description="Basic residues" evidence="1">
    <location>
        <begin position="1"/>
        <end position="15"/>
    </location>
</feature>
<evidence type="ECO:0000313" key="2">
    <source>
        <dbReference type="EMBL" id="CAL1676956.1"/>
    </source>
</evidence>
<name>A0AAV2N9Z4_9HYME</name>
<feature type="compositionally biased region" description="Low complexity" evidence="1">
    <location>
        <begin position="16"/>
        <end position="26"/>
    </location>
</feature>
<feature type="region of interest" description="Disordered" evidence="1">
    <location>
        <begin position="56"/>
        <end position="88"/>
    </location>
</feature>
<proteinExistence type="predicted"/>